<dbReference type="CDD" id="cd02440">
    <property type="entry name" value="AdoMet_MTases"/>
    <property type="match status" value="1"/>
</dbReference>
<dbReference type="Gene3D" id="3.40.50.150">
    <property type="entry name" value="Vaccinia Virus protein VP39"/>
    <property type="match status" value="1"/>
</dbReference>
<dbReference type="Pfam" id="PF08241">
    <property type="entry name" value="Methyltransf_11"/>
    <property type="match status" value="1"/>
</dbReference>
<gene>
    <name evidence="2" type="ORF">jhhlp_008834</name>
</gene>
<dbReference type="GO" id="GO:0008757">
    <property type="term" value="F:S-adenosylmethionine-dependent methyltransferase activity"/>
    <property type="evidence" value="ECO:0007669"/>
    <property type="project" value="InterPro"/>
</dbReference>
<dbReference type="AlphaFoldDB" id="A0A2N3MZ54"/>
<name>A0A2N3MZ54_9PEZI</name>
<dbReference type="OrthoDB" id="6329284at2759"/>
<evidence type="ECO:0000313" key="3">
    <source>
        <dbReference type="Proteomes" id="UP000233524"/>
    </source>
</evidence>
<evidence type="ECO:0000259" key="1">
    <source>
        <dbReference type="Pfam" id="PF08241"/>
    </source>
</evidence>
<comment type="caution">
    <text evidence="2">The sequence shown here is derived from an EMBL/GenBank/DDBJ whole genome shotgun (WGS) entry which is preliminary data.</text>
</comment>
<dbReference type="InterPro" id="IPR029063">
    <property type="entry name" value="SAM-dependent_MTases_sf"/>
</dbReference>
<keyword evidence="3" id="KW-1185">Reference proteome</keyword>
<dbReference type="SUPFAM" id="SSF53335">
    <property type="entry name" value="S-adenosyl-L-methionine-dependent methyltransferases"/>
    <property type="match status" value="1"/>
</dbReference>
<feature type="domain" description="Methyltransferase type 11" evidence="1">
    <location>
        <begin position="53"/>
        <end position="157"/>
    </location>
</feature>
<dbReference type="InParanoid" id="A0A2N3MZ54"/>
<dbReference type="EMBL" id="NLAX01001623">
    <property type="protein sequence ID" value="PKS05458.1"/>
    <property type="molecule type" value="Genomic_DNA"/>
</dbReference>
<reference evidence="2 3" key="1">
    <citation type="journal article" date="2017" name="G3 (Bethesda)">
        <title>First Draft Genome Sequence of the Pathogenic Fungus Lomentospora prolificans (Formerly Scedosporium prolificans).</title>
        <authorList>
            <person name="Luo R."/>
            <person name="Zimin A."/>
            <person name="Workman R."/>
            <person name="Fan Y."/>
            <person name="Pertea G."/>
            <person name="Grossman N."/>
            <person name="Wear M.P."/>
            <person name="Jia B."/>
            <person name="Miller H."/>
            <person name="Casadevall A."/>
            <person name="Timp W."/>
            <person name="Zhang S.X."/>
            <person name="Salzberg S.L."/>
        </authorList>
    </citation>
    <scope>NUCLEOTIDE SEQUENCE [LARGE SCALE GENOMIC DNA]</scope>
    <source>
        <strain evidence="2 3">JHH-5317</strain>
    </source>
</reference>
<dbReference type="PANTHER" id="PTHR43861">
    <property type="entry name" value="TRANS-ACONITATE 2-METHYLTRANSFERASE-RELATED"/>
    <property type="match status" value="1"/>
</dbReference>
<organism evidence="2 3">
    <name type="scientific">Lomentospora prolificans</name>
    <dbReference type="NCBI Taxonomy" id="41688"/>
    <lineage>
        <taxon>Eukaryota</taxon>
        <taxon>Fungi</taxon>
        <taxon>Dikarya</taxon>
        <taxon>Ascomycota</taxon>
        <taxon>Pezizomycotina</taxon>
        <taxon>Sordariomycetes</taxon>
        <taxon>Hypocreomycetidae</taxon>
        <taxon>Microascales</taxon>
        <taxon>Microascaceae</taxon>
        <taxon>Lomentospora</taxon>
    </lineage>
</organism>
<dbReference type="InterPro" id="IPR013216">
    <property type="entry name" value="Methyltransf_11"/>
</dbReference>
<protein>
    <recommendedName>
        <fullName evidence="1">Methyltransferase type 11 domain-containing protein</fullName>
    </recommendedName>
</protein>
<dbReference type="Proteomes" id="UP000233524">
    <property type="component" value="Unassembled WGS sequence"/>
</dbReference>
<proteinExistence type="predicted"/>
<dbReference type="VEuPathDB" id="FungiDB:jhhlp_008834"/>
<evidence type="ECO:0000313" key="2">
    <source>
        <dbReference type="EMBL" id="PKS05458.1"/>
    </source>
</evidence>
<accession>A0A2N3MZ54</accession>
<sequence length="274" mass="30418">MVPSENKGTLDAWEANADFWDQTMGSEGNKYWQQLQIPCLNRIIAVDPSTKVLELATGNGLGARLLASRGASVLATDGSEKMVKLAAQRTPPDLLNKIEYRPLDATKSSAFDELLRDPEASNGFDVVLINMAIMDIETLDPIAEALPKLLKKGGSFVATTLHPVFFTTNAASNTSQVSDPETGRSRVIRTKLIEKYLHVPPWRGTAFNDQPKWQLYFHRPLHELLGIFFKQGLVMDALEEPTFSEQQATSCKSSVHTDFSQIPVLMALRFRKIG</sequence>